<dbReference type="PIRSF" id="PIRSF018266">
    <property type="entry name" value="FecR"/>
    <property type="match status" value="1"/>
</dbReference>
<organism evidence="4 5">
    <name type="scientific">Kerstersia gyiorum</name>
    <dbReference type="NCBI Taxonomy" id="206506"/>
    <lineage>
        <taxon>Bacteria</taxon>
        <taxon>Pseudomonadati</taxon>
        <taxon>Pseudomonadota</taxon>
        <taxon>Betaproteobacteria</taxon>
        <taxon>Burkholderiales</taxon>
        <taxon>Alcaligenaceae</taxon>
        <taxon>Kerstersia</taxon>
    </lineage>
</organism>
<evidence type="ECO:0000259" key="3">
    <source>
        <dbReference type="Pfam" id="PF16220"/>
    </source>
</evidence>
<dbReference type="AlphaFoldDB" id="A0A4Q7MAF7"/>
<dbReference type="PANTHER" id="PTHR30273">
    <property type="entry name" value="PERIPLASMIC SIGNAL SENSOR AND SIGMA FACTOR ACTIVATOR FECR-RELATED"/>
    <property type="match status" value="1"/>
</dbReference>
<sequence>MADPDLPSSPIASEPAAAPTPVATDASGAAAPGADASHAAAALQEQATQWLLRLRSGRATVEDARAFALWRAQSPAHEAAAQALGQVLKTGRLAAARVARDASVPAWRGRRWSPARTGWQPARRALLAGALGAGGAWLVVRPPLGLWPALGEFTADFRTGAGEQRELTLGEGMDVAMNTRTLINLGAAEGAQRRVELVAGEAEFFADLPALQAPRSIQAGAGVLRVQHARLNLRHLDGRTAVSCLEGQAELLHPQRQLLLSAGQQLHYDGRGLAAVTSLDASQVSAWRQGILQFDDASLADVVAELNRYRQGRILLRDSDLGRMRVQARFSVARLDEALNQISDMAGGRVTRLPGGIVLLG</sequence>
<dbReference type="EMBL" id="SGWZ01000008">
    <property type="protein sequence ID" value="RZS63778.1"/>
    <property type="molecule type" value="Genomic_DNA"/>
</dbReference>
<evidence type="ECO:0000256" key="1">
    <source>
        <dbReference type="SAM" id="MobiDB-lite"/>
    </source>
</evidence>
<gene>
    <name evidence="4" type="ORF">EV679_3422</name>
</gene>
<evidence type="ECO:0000313" key="5">
    <source>
        <dbReference type="Proteomes" id="UP000292039"/>
    </source>
</evidence>
<reference evidence="4 5" key="1">
    <citation type="submission" date="2019-02" db="EMBL/GenBank/DDBJ databases">
        <title>Genomic Encyclopedia of Type Strains, Phase IV (KMG-IV): sequencing the most valuable type-strain genomes for metagenomic binning, comparative biology and taxonomic classification.</title>
        <authorList>
            <person name="Goeker M."/>
        </authorList>
    </citation>
    <scope>NUCLEOTIDE SEQUENCE [LARGE SCALE GENOMIC DNA]</scope>
    <source>
        <strain evidence="4 5">DSM 16618</strain>
    </source>
</reference>
<dbReference type="InterPro" id="IPR012373">
    <property type="entry name" value="Ferrdict_sens_TM"/>
</dbReference>
<feature type="domain" description="FecR protein" evidence="2">
    <location>
        <begin position="156"/>
        <end position="249"/>
    </location>
</feature>
<proteinExistence type="predicted"/>
<feature type="domain" description="FecR N-terminal" evidence="3">
    <location>
        <begin position="45"/>
        <end position="84"/>
    </location>
</feature>
<comment type="caution">
    <text evidence="4">The sequence shown here is derived from an EMBL/GenBank/DDBJ whole genome shotgun (WGS) entry which is preliminary data.</text>
</comment>
<dbReference type="Gene3D" id="2.60.120.1440">
    <property type="match status" value="1"/>
</dbReference>
<dbReference type="Pfam" id="PF04773">
    <property type="entry name" value="FecR"/>
    <property type="match status" value="1"/>
</dbReference>
<dbReference type="RefSeq" id="WP_130487837.1">
    <property type="nucleotide sequence ID" value="NZ_CBCSEB010000020.1"/>
</dbReference>
<feature type="region of interest" description="Disordered" evidence="1">
    <location>
        <begin position="1"/>
        <end position="33"/>
    </location>
</feature>
<dbReference type="Gene3D" id="3.55.50.30">
    <property type="match status" value="1"/>
</dbReference>
<name>A0A4Q7MAF7_9BURK</name>
<dbReference type="Pfam" id="PF16220">
    <property type="entry name" value="DUF4880"/>
    <property type="match status" value="1"/>
</dbReference>
<dbReference type="GO" id="GO:0016989">
    <property type="term" value="F:sigma factor antagonist activity"/>
    <property type="evidence" value="ECO:0007669"/>
    <property type="project" value="TreeGrafter"/>
</dbReference>
<protein>
    <submittedName>
        <fullName evidence="4">FecR family protein</fullName>
    </submittedName>
</protein>
<dbReference type="InterPro" id="IPR032623">
    <property type="entry name" value="FecR_N"/>
</dbReference>
<feature type="compositionally biased region" description="Low complexity" evidence="1">
    <location>
        <begin position="8"/>
        <end position="33"/>
    </location>
</feature>
<dbReference type="Proteomes" id="UP000292039">
    <property type="component" value="Unassembled WGS sequence"/>
</dbReference>
<dbReference type="PANTHER" id="PTHR30273:SF2">
    <property type="entry name" value="PROTEIN FECR"/>
    <property type="match status" value="1"/>
</dbReference>
<evidence type="ECO:0000313" key="4">
    <source>
        <dbReference type="EMBL" id="RZS63778.1"/>
    </source>
</evidence>
<accession>A0A4Q7MAF7</accession>
<dbReference type="InterPro" id="IPR006860">
    <property type="entry name" value="FecR"/>
</dbReference>
<evidence type="ECO:0000259" key="2">
    <source>
        <dbReference type="Pfam" id="PF04773"/>
    </source>
</evidence>